<name>A0ABT5RS29_9BURK</name>
<dbReference type="RefSeq" id="WP_270174423.1">
    <property type="nucleotide sequence ID" value="NZ_JAPCKI010000002.1"/>
</dbReference>
<protein>
    <submittedName>
        <fullName evidence="2">DUF3363 domain-containing protein</fullName>
    </submittedName>
</protein>
<evidence type="ECO:0000313" key="3">
    <source>
        <dbReference type="Proteomes" id="UP001148932"/>
    </source>
</evidence>
<reference evidence="2" key="1">
    <citation type="submission" date="2022-10" db="EMBL/GenBank/DDBJ databases">
        <title>Description of microaerobic benzene degrading bacteria.</title>
        <authorList>
            <person name="Bedics A."/>
            <person name="Tancsics A."/>
            <person name="Banerjee S."/>
        </authorList>
    </citation>
    <scope>NUCLEOTIDE SEQUENCE</scope>
    <source>
        <strain evidence="2">D2M1</strain>
    </source>
</reference>
<comment type="caution">
    <text evidence="2">The sequence shown here is derived from an EMBL/GenBank/DDBJ whole genome shotgun (WGS) entry which is preliminary data.</text>
</comment>
<feature type="region of interest" description="Disordered" evidence="1">
    <location>
        <begin position="1"/>
        <end position="26"/>
    </location>
</feature>
<keyword evidence="3" id="KW-1185">Reference proteome</keyword>
<dbReference type="InterPro" id="IPR021795">
    <property type="entry name" value="DUF3363"/>
</dbReference>
<evidence type="ECO:0000313" key="2">
    <source>
        <dbReference type="EMBL" id="MDD2176484.1"/>
    </source>
</evidence>
<dbReference type="Pfam" id="PF11843">
    <property type="entry name" value="DUF3363"/>
    <property type="match status" value="1"/>
</dbReference>
<evidence type="ECO:0000256" key="1">
    <source>
        <dbReference type="SAM" id="MobiDB-lite"/>
    </source>
</evidence>
<feature type="compositionally biased region" description="Basic and acidic residues" evidence="1">
    <location>
        <begin position="1"/>
        <end position="10"/>
    </location>
</feature>
<organism evidence="2 3">
    <name type="scientific">Acidovorax benzenivorans</name>
    <dbReference type="NCBI Taxonomy" id="2987520"/>
    <lineage>
        <taxon>Bacteria</taxon>
        <taxon>Pseudomonadati</taxon>
        <taxon>Pseudomonadota</taxon>
        <taxon>Betaproteobacteria</taxon>
        <taxon>Burkholderiales</taxon>
        <taxon>Comamonadaceae</taxon>
        <taxon>Acidovorax</taxon>
    </lineage>
</organism>
<dbReference type="EMBL" id="JAPCKI010000002">
    <property type="protein sequence ID" value="MDD2176484.1"/>
    <property type="molecule type" value="Genomic_DNA"/>
</dbReference>
<proteinExistence type="predicted"/>
<accession>A0ABT5RS29</accession>
<sequence length="653" mass="72112">MASADEDHFRVRPSPPKARSGAKPKGFVSQVLKAVSKSGAKASGARGARPASTFGRGRVAAGMAGRGLGANARRVVIKSRFVVLRRAGATAVSAHLRYIEREGVTRDGQKGQAYGADTDAADLRGFEERGRGDRHQFRFIVSPEDAVDLEDLKGFTRQLMQRMETDLETPLDWVGVDHWDTDNPHTHIVLRGWIGSGRQGRDLVIAPDYMAHGMRLRASEITTEWLGPRTEAEMRRSLQREVDQHRLTSLDRQLQRQATVNVVDLTEAPGTAQGAQRQTLLRARLQRLEAMALAERIDANRWQLSPSMEQTLAAMGERDDILRTMHRAMKGEQRELVTDPPADAPVIGRIAAKGLDDELHDRPYLVVDGIDGRAHYLKLPAGTDLAELPIDGIVEARPPAQVRAVDRKILAVARDGIYTTASHQDQLAQMGDRDPQATAEVHVRRLEALRRSGIVERVADGVWAVPPDLLQKARQHDAHKAAGHAIELRSHLPIEQQVKAMGATWLDRGLVADDANSRPAGQGFGAQVREAMDQRVDFLVRQGMAERRGQRVILARSLLAILRDRELAQVGQELQQQTGKAWRPVQDGQLASGVYRQSIQLASGRFAMLDDGMGFQLVPWKPVIEQRLGQQLSAVVRGSSVTWNLGLQRGASR</sequence>
<dbReference type="Proteomes" id="UP001148932">
    <property type="component" value="Unassembled WGS sequence"/>
</dbReference>
<gene>
    <name evidence="2" type="ORF">OIN59_03500</name>
</gene>